<dbReference type="RefSeq" id="WP_116064400.1">
    <property type="nucleotide sequence ID" value="NZ_QRDZ01000032.1"/>
</dbReference>
<sequence>MRFEEKIYSIGEAASLIGSTIKTVRYYDEVGLVKPVGYTEGGHRLYSGKDLWRLELITTLRYLDFSIDEIRQMISGELSVDKALDWQIDSLEAQVSTLTNMIKILREAKRHQGDSLRYIHQLVNERTTSSEKRKQFISEKVETTRVLEGIPEDWRNSLLYFFDKYIVKQVKPSAKQAGAWDELQELINDPQFIEDIKHNQFLFFSMVNQPPLKAGSWVKKLEHIHNRLNKALKQKLPASSPYVQAIVEDTALLYTNVEQLADRGNFFRAFAEHSQTVITERMERFDTLCSIISPTFLQLSKGNALLHQAIQWKLQQMQ</sequence>
<name>A0A3D9IC78_9BACL</name>
<feature type="domain" description="HTH merR-type" evidence="2">
    <location>
        <begin position="7"/>
        <end position="76"/>
    </location>
</feature>
<dbReference type="Pfam" id="PF13411">
    <property type="entry name" value="MerR_1"/>
    <property type="match status" value="1"/>
</dbReference>
<dbReference type="AlphaFoldDB" id="A0A3D9IC78"/>
<dbReference type="InterPro" id="IPR009061">
    <property type="entry name" value="DNA-bd_dom_put_sf"/>
</dbReference>
<evidence type="ECO:0000259" key="2">
    <source>
        <dbReference type="PROSITE" id="PS50937"/>
    </source>
</evidence>
<evidence type="ECO:0000313" key="4">
    <source>
        <dbReference type="Proteomes" id="UP000256977"/>
    </source>
</evidence>
<dbReference type="Proteomes" id="UP000256977">
    <property type="component" value="Unassembled WGS sequence"/>
</dbReference>
<dbReference type="OrthoDB" id="1894615at2"/>
<dbReference type="GO" id="GO:0003677">
    <property type="term" value="F:DNA binding"/>
    <property type="evidence" value="ECO:0007669"/>
    <property type="project" value="UniProtKB-KW"/>
</dbReference>
<dbReference type="SUPFAM" id="SSF46955">
    <property type="entry name" value="Putative DNA-binding domain"/>
    <property type="match status" value="1"/>
</dbReference>
<dbReference type="PANTHER" id="PTHR30204">
    <property type="entry name" value="REDOX-CYCLING DRUG-SENSING TRANSCRIPTIONAL ACTIVATOR SOXR"/>
    <property type="match status" value="1"/>
</dbReference>
<comment type="caution">
    <text evidence="3">The sequence shown here is derived from an EMBL/GenBank/DDBJ whole genome shotgun (WGS) entry which is preliminary data.</text>
</comment>
<dbReference type="EMBL" id="QRDZ01000032">
    <property type="protein sequence ID" value="RED59149.1"/>
    <property type="molecule type" value="Genomic_DNA"/>
</dbReference>
<keyword evidence="4" id="KW-1185">Reference proteome</keyword>
<dbReference type="GO" id="GO:0003700">
    <property type="term" value="F:DNA-binding transcription factor activity"/>
    <property type="evidence" value="ECO:0007669"/>
    <property type="project" value="InterPro"/>
</dbReference>
<reference evidence="3 4" key="1">
    <citation type="submission" date="2018-07" db="EMBL/GenBank/DDBJ databases">
        <title>Genomic Encyclopedia of Type Strains, Phase III (KMG-III): the genomes of soil and plant-associated and newly described type strains.</title>
        <authorList>
            <person name="Whitman W."/>
        </authorList>
    </citation>
    <scope>NUCLEOTIDE SEQUENCE [LARGE SCALE GENOMIC DNA]</scope>
    <source>
        <strain evidence="3 4">CECT 7287</strain>
    </source>
</reference>
<dbReference type="PROSITE" id="PS50937">
    <property type="entry name" value="HTH_MERR_2"/>
    <property type="match status" value="1"/>
</dbReference>
<organism evidence="3 4">
    <name type="scientific">Cohnella phaseoli</name>
    <dbReference type="NCBI Taxonomy" id="456490"/>
    <lineage>
        <taxon>Bacteria</taxon>
        <taxon>Bacillati</taxon>
        <taxon>Bacillota</taxon>
        <taxon>Bacilli</taxon>
        <taxon>Bacillales</taxon>
        <taxon>Paenibacillaceae</taxon>
        <taxon>Cohnella</taxon>
    </lineage>
</organism>
<evidence type="ECO:0000313" key="3">
    <source>
        <dbReference type="EMBL" id="RED59149.1"/>
    </source>
</evidence>
<dbReference type="PANTHER" id="PTHR30204:SF96">
    <property type="entry name" value="CHROMOSOME-ANCHORING PROTEIN RACA"/>
    <property type="match status" value="1"/>
</dbReference>
<gene>
    <name evidence="3" type="ORF">DFP98_13272</name>
</gene>
<dbReference type="InterPro" id="IPR000551">
    <property type="entry name" value="MerR-type_HTH_dom"/>
</dbReference>
<protein>
    <submittedName>
        <fullName evidence="3">DNA-binding transcriptional MerR regulator</fullName>
    </submittedName>
</protein>
<proteinExistence type="predicted"/>
<dbReference type="InterPro" id="IPR047057">
    <property type="entry name" value="MerR_fam"/>
</dbReference>
<dbReference type="Gene3D" id="1.10.1660.10">
    <property type="match status" value="1"/>
</dbReference>
<accession>A0A3D9IC78</accession>
<keyword evidence="1 3" id="KW-0238">DNA-binding</keyword>
<dbReference type="SMART" id="SM00422">
    <property type="entry name" value="HTH_MERR"/>
    <property type="match status" value="1"/>
</dbReference>
<evidence type="ECO:0000256" key="1">
    <source>
        <dbReference type="ARBA" id="ARBA00023125"/>
    </source>
</evidence>
<dbReference type="CDD" id="cd01106">
    <property type="entry name" value="HTH_TipAL-Mta"/>
    <property type="match status" value="1"/>
</dbReference>